<name>A0A9Q3DU37_9BASI</name>
<protein>
    <submittedName>
        <fullName evidence="1">Uncharacterized protein</fullName>
    </submittedName>
</protein>
<reference evidence="1" key="1">
    <citation type="submission" date="2021-03" db="EMBL/GenBank/DDBJ databases">
        <title>Draft genome sequence of rust myrtle Austropuccinia psidii MF-1, a brazilian biotype.</title>
        <authorList>
            <person name="Quecine M.C."/>
            <person name="Pachon D.M.R."/>
            <person name="Bonatelli M.L."/>
            <person name="Correr F.H."/>
            <person name="Franceschini L.M."/>
            <person name="Leite T.F."/>
            <person name="Margarido G.R.A."/>
            <person name="Almeida C.A."/>
            <person name="Ferrarezi J.A."/>
            <person name="Labate C.A."/>
        </authorList>
    </citation>
    <scope>NUCLEOTIDE SEQUENCE</scope>
    <source>
        <strain evidence="1">MF-1</strain>
    </source>
</reference>
<evidence type="ECO:0000313" key="1">
    <source>
        <dbReference type="EMBL" id="MBW0506676.1"/>
    </source>
</evidence>
<dbReference type="EMBL" id="AVOT02019226">
    <property type="protein sequence ID" value="MBW0506676.1"/>
    <property type="molecule type" value="Genomic_DNA"/>
</dbReference>
<comment type="caution">
    <text evidence="1">The sequence shown here is derived from an EMBL/GenBank/DDBJ whole genome shotgun (WGS) entry which is preliminary data.</text>
</comment>
<sequence>MASTARSLWAHLSQFWPQSQQSQKWPKGPQDPNWPLSTPGIWQPPEATSKVSPQFRGITLLHQFTLYQRIQAWCIYGMIYHYAPILLRNPMIMLSGPNDVVSIKVPKSISHFKGSIFSHSVLQSLVVARRPFEDPNHPALQELGCILFSGLFQG</sequence>
<keyword evidence="2" id="KW-1185">Reference proteome</keyword>
<proteinExistence type="predicted"/>
<organism evidence="1 2">
    <name type="scientific">Austropuccinia psidii MF-1</name>
    <dbReference type="NCBI Taxonomy" id="1389203"/>
    <lineage>
        <taxon>Eukaryota</taxon>
        <taxon>Fungi</taxon>
        <taxon>Dikarya</taxon>
        <taxon>Basidiomycota</taxon>
        <taxon>Pucciniomycotina</taxon>
        <taxon>Pucciniomycetes</taxon>
        <taxon>Pucciniales</taxon>
        <taxon>Sphaerophragmiaceae</taxon>
        <taxon>Austropuccinia</taxon>
    </lineage>
</organism>
<evidence type="ECO:0000313" key="2">
    <source>
        <dbReference type="Proteomes" id="UP000765509"/>
    </source>
</evidence>
<dbReference type="Proteomes" id="UP000765509">
    <property type="component" value="Unassembled WGS sequence"/>
</dbReference>
<gene>
    <name evidence="1" type="ORF">O181_046391</name>
</gene>
<accession>A0A9Q3DU37</accession>
<dbReference type="AlphaFoldDB" id="A0A9Q3DU37"/>